<dbReference type="OrthoDB" id="1699231at2759"/>
<feature type="transmembrane region" description="Helical" evidence="9">
    <location>
        <begin position="98"/>
        <end position="118"/>
    </location>
</feature>
<dbReference type="Proteomes" id="UP000284706">
    <property type="component" value="Unassembled WGS sequence"/>
</dbReference>
<evidence type="ECO:0000256" key="3">
    <source>
        <dbReference type="ARBA" id="ARBA00022448"/>
    </source>
</evidence>
<evidence type="ECO:0000256" key="2">
    <source>
        <dbReference type="ARBA" id="ARBA00008170"/>
    </source>
</evidence>
<dbReference type="GO" id="GO:0006874">
    <property type="term" value="P:intracellular calcium ion homeostasis"/>
    <property type="evidence" value="ECO:0007669"/>
    <property type="project" value="TreeGrafter"/>
</dbReference>
<dbReference type="GO" id="GO:0012505">
    <property type="term" value="C:endomembrane system"/>
    <property type="evidence" value="ECO:0007669"/>
    <property type="project" value="UniProtKB-SubCell"/>
</dbReference>
<proteinExistence type="inferred from homology"/>
<dbReference type="InParanoid" id="A0A409VC33"/>
<dbReference type="PANTHER" id="PTHR31503:SF20">
    <property type="entry name" value="CA(2+)_H(+) EXCHANGER, PUTATIVE (EUROFUNG)-RELATED"/>
    <property type="match status" value="1"/>
</dbReference>
<reference evidence="11 12" key="1">
    <citation type="journal article" date="2018" name="Evol. Lett.">
        <title>Horizontal gene cluster transfer increased hallucinogenic mushroom diversity.</title>
        <authorList>
            <person name="Reynolds H.T."/>
            <person name="Vijayakumar V."/>
            <person name="Gluck-Thaler E."/>
            <person name="Korotkin H.B."/>
            <person name="Matheny P.B."/>
            <person name="Slot J.C."/>
        </authorList>
    </citation>
    <scope>NUCLEOTIDE SEQUENCE [LARGE SCALE GENOMIC DNA]</scope>
    <source>
        <strain evidence="11 12">SRW20</strain>
    </source>
</reference>
<dbReference type="EMBL" id="NHYE01005665">
    <property type="protein sequence ID" value="PPQ64603.1"/>
    <property type="molecule type" value="Genomic_DNA"/>
</dbReference>
<feature type="domain" description="Sodium/calcium exchanger membrane region" evidence="10">
    <location>
        <begin position="186"/>
        <end position="302"/>
    </location>
</feature>
<evidence type="ECO:0000259" key="10">
    <source>
        <dbReference type="Pfam" id="PF01699"/>
    </source>
</evidence>
<evidence type="ECO:0000256" key="1">
    <source>
        <dbReference type="ARBA" id="ARBA00004127"/>
    </source>
</evidence>
<keyword evidence="3" id="KW-0813">Transport</keyword>
<evidence type="ECO:0000313" key="11">
    <source>
        <dbReference type="EMBL" id="PPQ64603.1"/>
    </source>
</evidence>
<feature type="transmembrane region" description="Helical" evidence="9">
    <location>
        <begin position="524"/>
        <end position="548"/>
    </location>
</feature>
<dbReference type="InterPro" id="IPR044880">
    <property type="entry name" value="NCX_ion-bd_dom_sf"/>
</dbReference>
<dbReference type="STRING" id="231916.A0A409VC33"/>
<sequence>MPVGQRSLPPDGRVSDVEGNNLSPPVPVRIFSDSKLSECSVDSGSNLVAQSDFVEGPSTSQVDLPYFHPSGDREATSSLASKVRLRFKWSSAFRGWDIALKSWFNLCLILIPISWAMTLGVKDYHGLTFTFCILALVPLVRLHDLSTRDLAIRIGGSKTGLLNGSMVSMGSLHWMSTDVARFADVEVVVAISALRKCELKVVQSTLIGSMLCKLLLVLGLCFFAGGIRFSEQGFDPTATQVNSSLLSLSIGAILLPAAYHFTLAAETDATFEEQTEDILHMSHGVSIILLFIYLAYMLFQLWSHTYLYNDKHNKKSNRLSTVLKEQRAIRKNCPYTGQRTPQCSSTEVNRISSESSSLSLDPPRRPFTSSPLSSTSDVTLSSRSGSSFEKEPYSPPGISTVRLVAPAPDMGGVPMRRNSTVSTVSLACSSTISVDTTAVAIEEPPAPPPPKEPELSWFLTIFLLIVVTGAVAVTVDWLVAAMDEISMTISKEWVGLILLPAISSVAEIITAVKVSVKDEVSLSISVAVGSTIQTALLVIPFTVILAWITHKPLSLLMDPFQSMVVNTMGYVVADGKSNWLEGVILICLYIIIAVSFWFYPGAPISGPEHYESF</sequence>
<feature type="region of interest" description="Disordered" evidence="8">
    <location>
        <begin position="1"/>
        <end position="25"/>
    </location>
</feature>
<keyword evidence="6" id="KW-0406">Ion transport</keyword>
<feature type="compositionally biased region" description="Low complexity" evidence="8">
    <location>
        <begin position="366"/>
        <end position="387"/>
    </location>
</feature>
<evidence type="ECO:0000256" key="6">
    <source>
        <dbReference type="ARBA" id="ARBA00023065"/>
    </source>
</evidence>
<gene>
    <name evidence="11" type="ORF">CVT26_002001</name>
</gene>
<comment type="caution">
    <text evidence="11">The sequence shown here is derived from an EMBL/GenBank/DDBJ whole genome shotgun (WGS) entry which is preliminary data.</text>
</comment>
<feature type="compositionally biased region" description="Low complexity" evidence="8">
    <location>
        <begin position="344"/>
        <end position="359"/>
    </location>
</feature>
<organism evidence="11 12">
    <name type="scientific">Gymnopilus dilepis</name>
    <dbReference type="NCBI Taxonomy" id="231916"/>
    <lineage>
        <taxon>Eukaryota</taxon>
        <taxon>Fungi</taxon>
        <taxon>Dikarya</taxon>
        <taxon>Basidiomycota</taxon>
        <taxon>Agaricomycotina</taxon>
        <taxon>Agaricomycetes</taxon>
        <taxon>Agaricomycetidae</taxon>
        <taxon>Agaricales</taxon>
        <taxon>Agaricineae</taxon>
        <taxon>Hymenogastraceae</taxon>
        <taxon>Gymnopilus</taxon>
    </lineage>
</organism>
<feature type="transmembrane region" description="Helical" evidence="9">
    <location>
        <begin position="245"/>
        <end position="266"/>
    </location>
</feature>
<dbReference type="PANTHER" id="PTHR31503">
    <property type="entry name" value="VACUOLAR CALCIUM ION TRANSPORTER"/>
    <property type="match status" value="1"/>
</dbReference>
<keyword evidence="12" id="KW-1185">Reference proteome</keyword>
<name>A0A409VC33_9AGAR</name>
<feature type="transmembrane region" description="Helical" evidence="9">
    <location>
        <begin position="205"/>
        <end position="225"/>
    </location>
</feature>
<dbReference type="InterPro" id="IPR004837">
    <property type="entry name" value="NaCa_Exmemb"/>
</dbReference>
<dbReference type="AlphaFoldDB" id="A0A409VC33"/>
<protein>
    <recommendedName>
        <fullName evidence="10">Sodium/calcium exchanger membrane region domain-containing protein</fullName>
    </recommendedName>
</protein>
<dbReference type="GO" id="GO:0000329">
    <property type="term" value="C:fungal-type vacuole membrane"/>
    <property type="evidence" value="ECO:0007669"/>
    <property type="project" value="TreeGrafter"/>
</dbReference>
<dbReference type="Gene3D" id="1.20.1420.30">
    <property type="entry name" value="NCX, central ion-binding region"/>
    <property type="match status" value="2"/>
</dbReference>
<evidence type="ECO:0000256" key="4">
    <source>
        <dbReference type="ARBA" id="ARBA00022692"/>
    </source>
</evidence>
<keyword evidence="4 9" id="KW-0812">Transmembrane</keyword>
<evidence type="ECO:0000313" key="12">
    <source>
        <dbReference type="Proteomes" id="UP000284706"/>
    </source>
</evidence>
<feature type="domain" description="Sodium/calcium exchanger membrane region" evidence="10">
    <location>
        <begin position="461"/>
        <end position="597"/>
    </location>
</feature>
<comment type="subcellular location">
    <subcellularLocation>
        <location evidence="1">Endomembrane system</location>
        <topology evidence="1">Multi-pass membrane protein</topology>
    </subcellularLocation>
</comment>
<evidence type="ECO:0000256" key="9">
    <source>
        <dbReference type="SAM" id="Phobius"/>
    </source>
</evidence>
<keyword evidence="7 9" id="KW-0472">Membrane</keyword>
<feature type="region of interest" description="Disordered" evidence="8">
    <location>
        <begin position="334"/>
        <end position="395"/>
    </location>
</feature>
<evidence type="ECO:0000256" key="7">
    <source>
        <dbReference type="ARBA" id="ARBA00023136"/>
    </source>
</evidence>
<comment type="similarity">
    <text evidence="2">Belongs to the Ca(2+):cation antiporter (CaCA) (TC 2.A.19) family.</text>
</comment>
<feature type="transmembrane region" description="Helical" evidence="9">
    <location>
        <begin position="124"/>
        <end position="143"/>
    </location>
</feature>
<feature type="transmembrane region" description="Helical" evidence="9">
    <location>
        <begin position="493"/>
        <end position="512"/>
    </location>
</feature>
<feature type="transmembrane region" description="Helical" evidence="9">
    <location>
        <begin position="457"/>
        <end position="481"/>
    </location>
</feature>
<evidence type="ECO:0000256" key="8">
    <source>
        <dbReference type="SAM" id="MobiDB-lite"/>
    </source>
</evidence>
<dbReference type="InterPro" id="IPR004713">
    <property type="entry name" value="CaH_exchang"/>
</dbReference>
<dbReference type="GO" id="GO:0015369">
    <property type="term" value="F:calcium:proton antiporter activity"/>
    <property type="evidence" value="ECO:0007669"/>
    <property type="project" value="TreeGrafter"/>
</dbReference>
<feature type="transmembrane region" description="Helical" evidence="9">
    <location>
        <begin position="278"/>
        <end position="299"/>
    </location>
</feature>
<feature type="transmembrane region" description="Helical" evidence="9">
    <location>
        <begin position="579"/>
        <end position="599"/>
    </location>
</feature>
<dbReference type="Pfam" id="PF01699">
    <property type="entry name" value="Na_Ca_ex"/>
    <property type="match status" value="2"/>
</dbReference>
<keyword evidence="5 9" id="KW-1133">Transmembrane helix</keyword>
<accession>A0A409VC33</accession>
<evidence type="ECO:0000256" key="5">
    <source>
        <dbReference type="ARBA" id="ARBA00022989"/>
    </source>
</evidence>